<name>A0AAN9S0U3_PSOTE</name>
<evidence type="ECO:0000313" key="2">
    <source>
        <dbReference type="Proteomes" id="UP001386955"/>
    </source>
</evidence>
<gene>
    <name evidence="1" type="ORF">VNO78_27148</name>
</gene>
<accession>A0AAN9S0U3</accession>
<proteinExistence type="predicted"/>
<dbReference type="Proteomes" id="UP001386955">
    <property type="component" value="Unassembled WGS sequence"/>
</dbReference>
<reference evidence="1 2" key="1">
    <citation type="submission" date="2024-01" db="EMBL/GenBank/DDBJ databases">
        <title>The genomes of 5 underutilized Papilionoideae crops provide insights into root nodulation and disease resistanc.</title>
        <authorList>
            <person name="Jiang F."/>
        </authorList>
    </citation>
    <scope>NUCLEOTIDE SEQUENCE [LARGE SCALE GENOMIC DNA]</scope>
    <source>
        <strain evidence="1">DUOXIRENSHENG_FW03</strain>
        <tissue evidence="1">Leaves</tissue>
    </source>
</reference>
<dbReference type="AlphaFoldDB" id="A0AAN9S0U3"/>
<dbReference type="EMBL" id="JAYMYS010000007">
    <property type="protein sequence ID" value="KAK7386812.1"/>
    <property type="molecule type" value="Genomic_DNA"/>
</dbReference>
<sequence>MKRRTKERGIDEQRWDGGWVKMAMSRTGKGVMVDGMEVQCVGRKRNMHSALNKGFKANPINACVCERVQAIVGHGEWRFRNTIFCNGSWIRGATCFDNGGLASATKLYGPRWIITIQYF</sequence>
<evidence type="ECO:0000313" key="1">
    <source>
        <dbReference type="EMBL" id="KAK7386812.1"/>
    </source>
</evidence>
<keyword evidence="2" id="KW-1185">Reference proteome</keyword>
<protein>
    <submittedName>
        <fullName evidence="1">Uncharacterized protein</fullName>
    </submittedName>
</protein>
<comment type="caution">
    <text evidence="1">The sequence shown here is derived from an EMBL/GenBank/DDBJ whole genome shotgun (WGS) entry which is preliminary data.</text>
</comment>
<organism evidence="1 2">
    <name type="scientific">Psophocarpus tetragonolobus</name>
    <name type="common">Winged bean</name>
    <name type="synonym">Dolichos tetragonolobus</name>
    <dbReference type="NCBI Taxonomy" id="3891"/>
    <lineage>
        <taxon>Eukaryota</taxon>
        <taxon>Viridiplantae</taxon>
        <taxon>Streptophyta</taxon>
        <taxon>Embryophyta</taxon>
        <taxon>Tracheophyta</taxon>
        <taxon>Spermatophyta</taxon>
        <taxon>Magnoliopsida</taxon>
        <taxon>eudicotyledons</taxon>
        <taxon>Gunneridae</taxon>
        <taxon>Pentapetalae</taxon>
        <taxon>rosids</taxon>
        <taxon>fabids</taxon>
        <taxon>Fabales</taxon>
        <taxon>Fabaceae</taxon>
        <taxon>Papilionoideae</taxon>
        <taxon>50 kb inversion clade</taxon>
        <taxon>NPAAA clade</taxon>
        <taxon>indigoferoid/millettioid clade</taxon>
        <taxon>Phaseoleae</taxon>
        <taxon>Psophocarpus</taxon>
    </lineage>
</organism>